<accession>O14430</accession>
<gene>
    <name evidence="3" type="primary">mf1-1</name>
</gene>
<organism evidence="3">
    <name type="scientific">Cryphonectria parasitica</name>
    <name type="common">Chestnut blight fungus</name>
    <name type="synonym">Endothia parasitica</name>
    <dbReference type="NCBI Taxonomy" id="5116"/>
    <lineage>
        <taxon>Eukaryota</taxon>
        <taxon>Fungi</taxon>
        <taxon>Dikarya</taxon>
        <taxon>Ascomycota</taxon>
        <taxon>Pezizomycotina</taxon>
        <taxon>Sordariomycetes</taxon>
        <taxon>Sordariomycetidae</taxon>
        <taxon>Diaporthales</taxon>
        <taxon>Cryphonectriaceae</taxon>
        <taxon>Cryphonectria-Endothia species complex</taxon>
        <taxon>Cryphonectria</taxon>
    </lineage>
</organism>
<protein>
    <submittedName>
        <fullName evidence="3">Mating type 1 pheromone</fullName>
    </submittedName>
</protein>
<name>O14430_CRYPA</name>
<evidence type="ECO:0000313" key="3">
    <source>
        <dbReference type="EMBL" id="AAC39328.1"/>
    </source>
</evidence>
<feature type="region of interest" description="Disordered" evidence="1">
    <location>
        <begin position="237"/>
        <end position="259"/>
    </location>
</feature>
<dbReference type="EMBL" id="U92042">
    <property type="protein sequence ID" value="AAC39328.1"/>
    <property type="molecule type" value="Genomic_DNA"/>
</dbReference>
<feature type="chain" id="PRO_5004156969" evidence="2">
    <location>
        <begin position="19"/>
        <end position="530"/>
    </location>
</feature>
<dbReference type="AlphaFoldDB" id="O14430"/>
<reference evidence="3" key="1">
    <citation type="journal article" date="1998" name="Mol. Cell. Biol.">
        <title>Viral repression of fungal pheromone precursor gene expression.</title>
        <authorList>
            <person name="Zhang L."/>
            <person name="Baasiri R.A."/>
            <person name="Van Alfen N.K."/>
        </authorList>
    </citation>
    <scope>NUCLEOTIDE SEQUENCE</scope>
    <source>
        <strain evidence="3">EP67</strain>
    </source>
</reference>
<evidence type="ECO:0000256" key="1">
    <source>
        <dbReference type="SAM" id="MobiDB-lite"/>
    </source>
</evidence>
<keyword evidence="2" id="KW-0732">Signal</keyword>
<evidence type="ECO:0000256" key="2">
    <source>
        <dbReference type="SAM" id="SignalP"/>
    </source>
</evidence>
<feature type="signal peptide" evidence="2">
    <location>
        <begin position="1"/>
        <end position="18"/>
    </location>
</feature>
<sequence>MRFTAIIVAAVSVAAAHAAVVSELADKREADPWCLFHGEGCWKRDVAAAPAPIVAKREAAPVAEADPWCLFHGEGCWKREAEPEAVADPEAWCLFHGEGCWKEKREAAPVPAPAADPEADPWCLFHGEGCWKEKREAAPAPEADPEAWCLFHGEGCWKVKRAVYAFANAIRGAAGIPESRSAEISNMRGGAAYNAKRAVQDIATMMAGRTSEPPEFLKQLFILEHFGPDANITAFGPPPTDADAAPISTDDDSTTTKRDADAEPWCLFHGEGCWKRSEEAGSSAATSLATRDASPAAAAFCPFEGSSTCYASKRDFAAADKRACNQPGEACYVARCAAEAIVTEIASWAPAKRSAEAVAARWCLFHGEGCWKRDAMDDVVARCNADDGACSQARRDLGLCTPPLATCLTTSTRSRLRSVISHSYPRPRVYGDFERENPWQHGAEPDKISLLFFSLLRQHAHYDAIASSHPHAYIQIFSLLPFLSSSTRAIPSRSLALFGRADNKGRLSGEYIITCSKATREKTRFEINIS</sequence>
<proteinExistence type="predicted"/>